<dbReference type="SMART" id="SM00443">
    <property type="entry name" value="G_patch"/>
    <property type="match status" value="1"/>
</dbReference>
<dbReference type="InterPro" id="IPR036867">
    <property type="entry name" value="R3H_dom_sf"/>
</dbReference>
<dbReference type="InterPro" id="IPR021859">
    <property type="entry name" value="XTBD"/>
</dbReference>
<feature type="region of interest" description="Disordered" evidence="1">
    <location>
        <begin position="137"/>
        <end position="172"/>
    </location>
</feature>
<feature type="domain" description="XRN2-binding (XTBD)" evidence="4">
    <location>
        <begin position="6"/>
        <end position="91"/>
    </location>
</feature>
<organism evidence="5 6">
    <name type="scientific">Argiope bruennichi</name>
    <name type="common">Wasp spider</name>
    <name type="synonym">Aranea bruennichi</name>
    <dbReference type="NCBI Taxonomy" id="94029"/>
    <lineage>
        <taxon>Eukaryota</taxon>
        <taxon>Metazoa</taxon>
        <taxon>Ecdysozoa</taxon>
        <taxon>Arthropoda</taxon>
        <taxon>Chelicerata</taxon>
        <taxon>Arachnida</taxon>
        <taxon>Araneae</taxon>
        <taxon>Araneomorphae</taxon>
        <taxon>Entelegynae</taxon>
        <taxon>Araneoidea</taxon>
        <taxon>Araneidae</taxon>
        <taxon>Argiope</taxon>
    </lineage>
</organism>
<name>A0A8T0E912_ARGBR</name>
<evidence type="ECO:0000259" key="4">
    <source>
        <dbReference type="PROSITE" id="PS51827"/>
    </source>
</evidence>
<dbReference type="Pfam" id="PF01424">
    <property type="entry name" value="R3H"/>
    <property type="match status" value="1"/>
</dbReference>
<feature type="compositionally biased region" description="Polar residues" evidence="1">
    <location>
        <begin position="162"/>
        <end position="172"/>
    </location>
</feature>
<dbReference type="Proteomes" id="UP000807504">
    <property type="component" value="Unassembled WGS sequence"/>
</dbReference>
<feature type="domain" description="G-patch" evidence="2">
    <location>
        <begin position="675"/>
        <end position="719"/>
    </location>
</feature>
<dbReference type="Gene3D" id="3.30.1370.50">
    <property type="entry name" value="R3H-like domain"/>
    <property type="match status" value="1"/>
</dbReference>
<reference evidence="5" key="1">
    <citation type="journal article" date="2020" name="bioRxiv">
        <title>Chromosome-level reference genome of the European wasp spider Argiope bruennichi: a resource for studies on range expansion and evolutionary adaptation.</title>
        <authorList>
            <person name="Sheffer M.M."/>
            <person name="Hoppe A."/>
            <person name="Krehenwinkel H."/>
            <person name="Uhl G."/>
            <person name="Kuss A.W."/>
            <person name="Jensen L."/>
            <person name="Jensen C."/>
            <person name="Gillespie R.G."/>
            <person name="Hoff K.J."/>
            <person name="Prost S."/>
        </authorList>
    </citation>
    <scope>NUCLEOTIDE SEQUENCE</scope>
</reference>
<dbReference type="GO" id="GO:0003676">
    <property type="term" value="F:nucleic acid binding"/>
    <property type="evidence" value="ECO:0007669"/>
    <property type="project" value="UniProtKB-UniRule"/>
</dbReference>
<dbReference type="PANTHER" id="PTHR48430:SF1">
    <property type="entry name" value="PARTNER OF XRN-2 PROTEIN 1"/>
    <property type="match status" value="1"/>
</dbReference>
<dbReference type="PROSITE" id="PS50174">
    <property type="entry name" value="G_PATCH"/>
    <property type="match status" value="1"/>
</dbReference>
<dbReference type="InterPro" id="IPR001374">
    <property type="entry name" value="R3H_dom"/>
</dbReference>
<dbReference type="Pfam" id="PF00035">
    <property type="entry name" value="dsrm"/>
    <property type="match status" value="1"/>
</dbReference>
<reference evidence="5" key="2">
    <citation type="submission" date="2020-06" db="EMBL/GenBank/DDBJ databases">
        <authorList>
            <person name="Sheffer M."/>
        </authorList>
    </citation>
    <scope>NUCLEOTIDE SEQUENCE</scope>
</reference>
<dbReference type="PANTHER" id="PTHR48430">
    <property type="entry name" value="PARTNER OF XRN-2 PROTEIN 1"/>
    <property type="match status" value="1"/>
</dbReference>
<evidence type="ECO:0000256" key="1">
    <source>
        <dbReference type="SAM" id="MobiDB-lite"/>
    </source>
</evidence>
<evidence type="ECO:0000313" key="5">
    <source>
        <dbReference type="EMBL" id="KAF8767372.1"/>
    </source>
</evidence>
<keyword evidence="6" id="KW-1185">Reference proteome</keyword>
<dbReference type="Pfam" id="PF11952">
    <property type="entry name" value="XTBD"/>
    <property type="match status" value="1"/>
</dbReference>
<dbReference type="InterPro" id="IPR014720">
    <property type="entry name" value="dsRBD_dom"/>
</dbReference>
<dbReference type="SUPFAM" id="SSF54768">
    <property type="entry name" value="dsRNA-binding domain-like"/>
    <property type="match status" value="1"/>
</dbReference>
<dbReference type="Pfam" id="PF01585">
    <property type="entry name" value="G-patch"/>
    <property type="match status" value="1"/>
</dbReference>
<evidence type="ECO:0000259" key="3">
    <source>
        <dbReference type="PROSITE" id="PS51061"/>
    </source>
</evidence>
<dbReference type="InterPro" id="IPR000467">
    <property type="entry name" value="G_patch_dom"/>
</dbReference>
<comment type="caution">
    <text evidence="5">The sequence shown here is derived from an EMBL/GenBank/DDBJ whole genome shotgun (WGS) entry which is preliminary data.</text>
</comment>
<dbReference type="EMBL" id="JABXBU010002230">
    <property type="protein sequence ID" value="KAF8767372.1"/>
    <property type="molecule type" value="Genomic_DNA"/>
</dbReference>
<sequence>MAHIDFEEYRAPWETGPHWELKREFMEKYQNDYSLDRLLCLAQAYSNIELLHCSYPEPVMREVYQLSCQLKGCKRFREAEADLERRRKEKLEMQPKKVGKRTLSDEISVKPYKFIKFCSPNEVTDVSKLSNDYDKTSNENINCDTRASNDSRTSADPKDSNKNTVSVNTDSNGTALLKDNSNAIFLISHSPDFGLIQKIATAIPKKSKSPLESMESAIEVSGLENAVKYVFLQDASVICCQFYIGNTLVATGRDTTEKYAKEKAVHYGVEILINLSHLPCKTLEDLKEELQNWIKATNSMLLWSEISLDLKSKSKQLMSQLLEMEKNPMYADLHFILEIVQKLFYVKFRTEMCKQKTKVPASRMIQEAAAKLKCDSDVYFFHFGEDPDSLLNQRAFYCDFVIKNIFICQSKSSSKKKAKNDASEKGLNLLTNFIENCIFQKQQNDQTQVKSLKRNFESSNGFVTDMNTDETINYYFSKGNSSSRDKEYLSNNKKSESKKLFHKKPKTENYLKSLVAENLSSVPSSEWNRQDNSGSKSKLKSFRINHRLLTNSRNQQLIVFDLGENSYKNPAGHILFVTANKCKKIVRHEVEEIPVDGSGNSAKMFRYSITLEGEEIGKALALAEKEAKAAAIENAVQFLQNHFYTIKMKNEIEKSFIISRSHILNAENPSSVLSESNIGCKMLKSMGWTGGGIGKTSGIIEPIVATDHKFGHGLGFSENKAQEKSFKQKIEALLKDFSQSNTTSDLIFSTEFNKEERKEIHKLATRYNLINNSRGKGEQRQLFIGKKFSPMELLERLIEAGGSTPKYELEDRSVSGNTSVSLNDSLMIQ</sequence>
<gene>
    <name evidence="5" type="ORF">HNY73_020347</name>
</gene>
<proteinExistence type="predicted"/>
<protein>
    <submittedName>
        <fullName evidence="5">NF-kappa-B-repressing factor like protein</fullName>
    </submittedName>
</protein>
<dbReference type="PROSITE" id="PS51061">
    <property type="entry name" value="R3H"/>
    <property type="match status" value="1"/>
</dbReference>
<feature type="domain" description="R3H" evidence="3">
    <location>
        <begin position="724"/>
        <end position="788"/>
    </location>
</feature>
<dbReference type="SMART" id="SM00393">
    <property type="entry name" value="R3H"/>
    <property type="match status" value="1"/>
</dbReference>
<dbReference type="SUPFAM" id="SSF82708">
    <property type="entry name" value="R3H domain"/>
    <property type="match status" value="1"/>
</dbReference>
<accession>A0A8T0E912</accession>
<dbReference type="PROSITE" id="PS51827">
    <property type="entry name" value="XTBD"/>
    <property type="match status" value="1"/>
</dbReference>
<dbReference type="AlphaFoldDB" id="A0A8T0E912"/>
<feature type="compositionally biased region" description="Basic and acidic residues" evidence="1">
    <location>
        <begin position="147"/>
        <end position="161"/>
    </location>
</feature>
<evidence type="ECO:0000259" key="2">
    <source>
        <dbReference type="PROSITE" id="PS50174"/>
    </source>
</evidence>
<evidence type="ECO:0000313" key="6">
    <source>
        <dbReference type="Proteomes" id="UP000807504"/>
    </source>
</evidence>